<evidence type="ECO:0000256" key="2">
    <source>
        <dbReference type="ARBA" id="ARBA00022737"/>
    </source>
</evidence>
<accession>A0A9P7V5F4</accession>
<evidence type="ECO:0000256" key="4">
    <source>
        <dbReference type="SAM" id="Phobius"/>
    </source>
</evidence>
<proteinExistence type="predicted"/>
<evidence type="ECO:0000313" key="6">
    <source>
        <dbReference type="Proteomes" id="UP000790833"/>
    </source>
</evidence>
<dbReference type="OrthoDB" id="271506at2759"/>
<reference evidence="5" key="1">
    <citation type="submission" date="2021-03" db="EMBL/GenBank/DDBJ databases">
        <authorList>
            <person name="Palmer J.M."/>
        </authorList>
    </citation>
    <scope>NUCLEOTIDE SEQUENCE</scope>
    <source>
        <strain evidence="5">ARV_011</strain>
    </source>
</reference>
<keyword evidence="3 4" id="KW-0472">Membrane</keyword>
<dbReference type="AlphaFoldDB" id="A0A9P7V5F4"/>
<comment type="subcellular location">
    <subcellularLocation>
        <location evidence="3">Membrane</location>
        <topology evidence="3">Multi-pass membrane protein</topology>
    </subcellularLocation>
</comment>
<keyword evidence="3 4" id="KW-1133">Transmembrane helix</keyword>
<dbReference type="EMBL" id="JAHMUF010000028">
    <property type="protein sequence ID" value="KAG7191490.1"/>
    <property type="molecule type" value="Genomic_DNA"/>
</dbReference>
<evidence type="ECO:0008006" key="7">
    <source>
        <dbReference type="Google" id="ProtNLM"/>
    </source>
</evidence>
<keyword evidence="2" id="KW-0677">Repeat</keyword>
<keyword evidence="6" id="KW-1185">Reference proteome</keyword>
<organism evidence="5 6">
    <name type="scientific">Scheffersomyces spartinae</name>
    <dbReference type="NCBI Taxonomy" id="45513"/>
    <lineage>
        <taxon>Eukaryota</taxon>
        <taxon>Fungi</taxon>
        <taxon>Dikarya</taxon>
        <taxon>Ascomycota</taxon>
        <taxon>Saccharomycotina</taxon>
        <taxon>Pichiomycetes</taxon>
        <taxon>Debaryomycetaceae</taxon>
        <taxon>Scheffersomyces</taxon>
    </lineage>
</organism>
<dbReference type="InterPro" id="IPR016817">
    <property type="entry name" value="MannP-dilichol_defect-1"/>
</dbReference>
<feature type="transmembrane region" description="Helical" evidence="4">
    <location>
        <begin position="216"/>
        <end position="239"/>
    </location>
</feature>
<evidence type="ECO:0000256" key="1">
    <source>
        <dbReference type="ARBA" id="ARBA00022448"/>
    </source>
</evidence>
<protein>
    <recommendedName>
        <fullName evidence="7">Solute carrier family 66 member 3</fullName>
    </recommendedName>
</protein>
<comment type="caution">
    <text evidence="5">The sequence shown here is derived from an EMBL/GenBank/DDBJ whole genome shotgun (WGS) entry which is preliminary data.</text>
</comment>
<name>A0A9P7V5F4_9ASCO</name>
<evidence type="ECO:0000256" key="3">
    <source>
        <dbReference type="PIRNR" id="PIRNR023381"/>
    </source>
</evidence>
<dbReference type="GeneID" id="66116459"/>
<dbReference type="GO" id="GO:0016020">
    <property type="term" value="C:membrane"/>
    <property type="evidence" value="ECO:0007669"/>
    <property type="project" value="UniProtKB-SubCell"/>
</dbReference>
<gene>
    <name evidence="5" type="ORF">KQ657_003085</name>
</gene>
<dbReference type="PANTHER" id="PTHR12226">
    <property type="entry name" value="MANNOSE-P-DOLICHOL UTILIZATION DEFECT 1 LEC35 -RELATED"/>
    <property type="match status" value="1"/>
</dbReference>
<evidence type="ECO:0000313" key="5">
    <source>
        <dbReference type="EMBL" id="KAG7191490.1"/>
    </source>
</evidence>
<dbReference type="RefSeq" id="XP_043047042.1">
    <property type="nucleotide sequence ID" value="XM_043193821.1"/>
</dbReference>
<dbReference type="PANTHER" id="PTHR12226:SF2">
    <property type="entry name" value="MANNOSE-P-DOLICHOL UTILIZATION DEFECT 1 PROTEIN"/>
    <property type="match status" value="1"/>
</dbReference>
<sequence length="251" mass="27759">MSALQLVKILFDPDVSKKMILNLAWNQAKAFGLAKVLAKLLGSGIVVGAAFTKWPQIRKLVEDRKVVSKGLSLKSLYLELFCELVHVVYNQDRRIGFVDYGESVLLGIQNLVLVLMVHIFRANRQDMNELYGFSVWANPSSYMAATLAIISALPQRAVNGLELLNIPLGVASKLAQINTNYELQSALHLSRTTVGVSTLGSLVRLYTTMQLKRKDWVLLAGYGASFAVNAALLGQIHYYGSKDIEGKKMNE</sequence>
<keyword evidence="1" id="KW-0813">Transport</keyword>
<dbReference type="Proteomes" id="UP000790833">
    <property type="component" value="Unassembled WGS sequence"/>
</dbReference>
<keyword evidence="3 4" id="KW-0812">Transmembrane</keyword>
<dbReference type="PIRSF" id="PIRSF023381">
    <property type="entry name" value="MannP-dilichol_defect-1p"/>
    <property type="match status" value="1"/>
</dbReference>